<dbReference type="PROSITE" id="PS51007">
    <property type="entry name" value="CYTC"/>
    <property type="match status" value="1"/>
</dbReference>
<dbReference type="Pfam" id="PF07635">
    <property type="entry name" value="PSCyt1"/>
    <property type="match status" value="1"/>
</dbReference>
<feature type="compositionally biased region" description="Basic and acidic residues" evidence="5">
    <location>
        <begin position="812"/>
        <end position="832"/>
    </location>
</feature>
<dbReference type="Gene3D" id="1.10.760.10">
    <property type="entry name" value="Cytochrome c-like domain"/>
    <property type="match status" value="1"/>
</dbReference>
<accession>L0DFZ4</accession>
<keyword evidence="3 4" id="KW-0408">Iron</keyword>
<feature type="region of interest" description="Disordered" evidence="5">
    <location>
        <begin position="803"/>
        <end position="837"/>
    </location>
</feature>
<evidence type="ECO:0000259" key="7">
    <source>
        <dbReference type="PROSITE" id="PS51007"/>
    </source>
</evidence>
<dbReference type="EMBL" id="CP003364">
    <property type="protein sequence ID" value="AGA28182.1"/>
    <property type="molecule type" value="Genomic_DNA"/>
</dbReference>
<evidence type="ECO:0000256" key="4">
    <source>
        <dbReference type="PROSITE-ProRule" id="PRU00433"/>
    </source>
</evidence>
<dbReference type="GO" id="GO:0009055">
    <property type="term" value="F:electron transfer activity"/>
    <property type="evidence" value="ECO:0007669"/>
    <property type="project" value="InterPro"/>
</dbReference>
<dbReference type="InterPro" id="IPR011429">
    <property type="entry name" value="Cyt_c_Planctomycete-type"/>
</dbReference>
<evidence type="ECO:0000313" key="9">
    <source>
        <dbReference type="Proteomes" id="UP000010798"/>
    </source>
</evidence>
<keyword evidence="2 4" id="KW-0479">Metal-binding</keyword>
<evidence type="ECO:0000256" key="6">
    <source>
        <dbReference type="SAM" id="SignalP"/>
    </source>
</evidence>
<dbReference type="Proteomes" id="UP000010798">
    <property type="component" value="Chromosome"/>
</dbReference>
<dbReference type="GO" id="GO:0046872">
    <property type="term" value="F:metal ion binding"/>
    <property type="evidence" value="ECO:0007669"/>
    <property type="project" value="UniProtKB-KW"/>
</dbReference>
<evidence type="ECO:0000256" key="5">
    <source>
        <dbReference type="SAM" id="MobiDB-lite"/>
    </source>
</evidence>
<evidence type="ECO:0000256" key="1">
    <source>
        <dbReference type="ARBA" id="ARBA00022617"/>
    </source>
</evidence>
<dbReference type="PANTHER" id="PTHR35889">
    <property type="entry name" value="CYCLOINULO-OLIGOSACCHARIDE FRUCTANOTRANSFERASE-RELATED"/>
    <property type="match status" value="1"/>
</dbReference>
<dbReference type="HOGENOM" id="CLU_005632_1_0_0"/>
<gene>
    <name evidence="8" type="ordered locus">Sinac_3954</name>
</gene>
<keyword evidence="1 4" id="KW-0349">Heme</keyword>
<dbReference type="InterPro" id="IPR011444">
    <property type="entry name" value="DUF1549"/>
</dbReference>
<dbReference type="SUPFAM" id="SSF46626">
    <property type="entry name" value="Cytochrome c"/>
    <property type="match status" value="1"/>
</dbReference>
<keyword evidence="6" id="KW-0732">Signal</keyword>
<dbReference type="Pfam" id="PF07583">
    <property type="entry name" value="PSCyt2"/>
    <property type="match status" value="1"/>
</dbReference>
<dbReference type="PANTHER" id="PTHR35889:SF3">
    <property type="entry name" value="F-BOX DOMAIN-CONTAINING PROTEIN"/>
    <property type="match status" value="1"/>
</dbReference>
<organism evidence="8 9">
    <name type="scientific">Singulisphaera acidiphila (strain ATCC BAA-1392 / DSM 18658 / VKM B-2454 / MOB10)</name>
    <dbReference type="NCBI Taxonomy" id="886293"/>
    <lineage>
        <taxon>Bacteria</taxon>
        <taxon>Pseudomonadati</taxon>
        <taxon>Planctomycetota</taxon>
        <taxon>Planctomycetia</taxon>
        <taxon>Isosphaerales</taxon>
        <taxon>Isosphaeraceae</taxon>
        <taxon>Singulisphaera</taxon>
    </lineage>
</organism>
<dbReference type="InterPro" id="IPR036909">
    <property type="entry name" value="Cyt_c-like_dom_sf"/>
</dbReference>
<proteinExistence type="predicted"/>
<name>L0DFZ4_SINAD</name>
<dbReference type="eggNOG" id="COG2010">
    <property type="taxonomic scope" value="Bacteria"/>
</dbReference>
<dbReference type="Pfam" id="PF07587">
    <property type="entry name" value="PSD1"/>
    <property type="match status" value="1"/>
</dbReference>
<feature type="chain" id="PRO_5003940773" description="Cytochrome c domain-containing protein" evidence="6">
    <location>
        <begin position="26"/>
        <end position="883"/>
    </location>
</feature>
<dbReference type="InterPro" id="IPR009056">
    <property type="entry name" value="Cyt_c-like_dom"/>
</dbReference>
<sequence length="883" mass="96258">MTSRTKMRTLASFWLAIGAAGSAFGGANEPTAKPEAVEFFEKKIRPLLAANCYTCHSADTNSKGGLRVDDRNGLVDGGNSGPAVVPGNPEESLLIQAVRHSDDAPKMPPKAKLTDEQVADLTQWIKDGAAWPSVGLPVAVGKPNAKYEQLKKEHWAWQPLTSPAAPQVADASWPADTIDAFILAGLEKQGLAPVGDADRETLVRRLSFDLTGLPPTPADVDAFVNDPSERAYEAVVDRLLGSAAFGERWGRHWLDVARFAESTGASRNLPMPHAWRYRDYVIDAFNKDKPFDQFLKEQVAGDLLPHADDAERSEHWVATGFLAVGVKDVNQRFKIRYIMDNVDEQIDAVSRSFLAVTVSCARCHDHKFDPVPQKDYYALAGIFKSTDILAGLRNKMGGGGLDYYDTQMLLVDGQAGKGVDAEEMAKKVETVKKAHAEAKKAFEILRDDPKGGEPGPNGRPKRQVARQKMNRLQAELVALSDPAANGAKIVLGVRDSKTIGDTELRVRGEAEKLGPVVPRGFLSLLTLPDPPTLNTAQSGRLELAEWLASPSNPMTSRVMANRVWQHLFGRGIVSSVDNFGVTGDVPSHPELLDHLANRFVQEGWSVKKLVRAIVLTRAYRLKSEGNSANESVDPANKLVWRHAPRRLDAEEIRDATLVVSGTLAANRLEGSLGQGFKVIELRNNGAEARKLQEQARESRHRSVYLPLLRGLTPTSLEVFDFAEQGMVTGSRANTTVPPQALYLLNDPFVRKNSLAFAETLLAHAELDEDARLTAAFRLTLGRAPSAAEIKQAKGYLTEYEAAVAAEPGPEPEPAKVEEQPKPEAKPAADKTPAKPVPVIDPDQVIEAEAPVVEEVIRPSTPRAAAWASLCQVLIGSAEFRYVK</sequence>
<evidence type="ECO:0000256" key="3">
    <source>
        <dbReference type="ARBA" id="ARBA00023004"/>
    </source>
</evidence>
<evidence type="ECO:0000313" key="8">
    <source>
        <dbReference type="EMBL" id="AGA28182.1"/>
    </source>
</evidence>
<dbReference type="AlphaFoldDB" id="L0DFZ4"/>
<dbReference type="STRING" id="886293.Sinac_3954"/>
<evidence type="ECO:0000256" key="2">
    <source>
        <dbReference type="ARBA" id="ARBA00022723"/>
    </source>
</evidence>
<keyword evidence="9" id="KW-1185">Reference proteome</keyword>
<protein>
    <recommendedName>
        <fullName evidence="7">Cytochrome c domain-containing protein</fullName>
    </recommendedName>
</protein>
<dbReference type="RefSeq" id="WP_015247314.1">
    <property type="nucleotide sequence ID" value="NC_019892.1"/>
</dbReference>
<feature type="signal peptide" evidence="6">
    <location>
        <begin position="1"/>
        <end position="25"/>
    </location>
</feature>
<feature type="domain" description="Cytochrome c" evidence="7">
    <location>
        <begin position="31"/>
        <end position="129"/>
    </location>
</feature>
<dbReference type="InterPro" id="IPR022655">
    <property type="entry name" value="DUF1553"/>
</dbReference>
<dbReference type="GO" id="GO:0020037">
    <property type="term" value="F:heme binding"/>
    <property type="evidence" value="ECO:0007669"/>
    <property type="project" value="InterPro"/>
</dbReference>
<dbReference type="KEGG" id="saci:Sinac_3954"/>
<reference evidence="8 9" key="1">
    <citation type="submission" date="2012-02" db="EMBL/GenBank/DDBJ databases">
        <title>Complete sequence of chromosome of Singulisphaera acidiphila DSM 18658.</title>
        <authorList>
            <consortium name="US DOE Joint Genome Institute (JGI-PGF)"/>
            <person name="Lucas S."/>
            <person name="Copeland A."/>
            <person name="Lapidus A."/>
            <person name="Glavina del Rio T."/>
            <person name="Dalin E."/>
            <person name="Tice H."/>
            <person name="Bruce D."/>
            <person name="Goodwin L."/>
            <person name="Pitluck S."/>
            <person name="Peters L."/>
            <person name="Ovchinnikova G."/>
            <person name="Chertkov O."/>
            <person name="Kyrpides N."/>
            <person name="Mavromatis K."/>
            <person name="Ivanova N."/>
            <person name="Brettin T."/>
            <person name="Detter J.C."/>
            <person name="Han C."/>
            <person name="Larimer F."/>
            <person name="Land M."/>
            <person name="Hauser L."/>
            <person name="Markowitz V."/>
            <person name="Cheng J.-F."/>
            <person name="Hugenholtz P."/>
            <person name="Woyke T."/>
            <person name="Wu D."/>
            <person name="Tindall B."/>
            <person name="Pomrenke H."/>
            <person name="Brambilla E."/>
            <person name="Klenk H.-P."/>
            <person name="Eisen J.A."/>
        </authorList>
    </citation>
    <scope>NUCLEOTIDE SEQUENCE [LARGE SCALE GENOMIC DNA]</scope>
    <source>
        <strain evidence="9">ATCC BAA-1392 / DSM 18658 / VKM B-2454 / MOB10</strain>
    </source>
</reference>